<dbReference type="Proteomes" id="UP000283269">
    <property type="component" value="Unassembled WGS sequence"/>
</dbReference>
<feature type="transmembrane region" description="Helical" evidence="1">
    <location>
        <begin position="51"/>
        <end position="73"/>
    </location>
</feature>
<keyword evidence="1" id="KW-0812">Transmembrane</keyword>
<keyword evidence="1" id="KW-1133">Transmembrane helix</keyword>
<keyword evidence="3" id="KW-1185">Reference proteome</keyword>
<evidence type="ECO:0000256" key="1">
    <source>
        <dbReference type="SAM" id="Phobius"/>
    </source>
</evidence>
<dbReference type="OrthoDB" id="3235847at2759"/>
<protein>
    <submittedName>
        <fullName evidence="2">Uncharacterized protein</fullName>
    </submittedName>
</protein>
<evidence type="ECO:0000313" key="3">
    <source>
        <dbReference type="Proteomes" id="UP000283269"/>
    </source>
</evidence>
<sequence>MISSERDHFRQKDKKLWKTPQRGPGVVLVTGSAGITFAYQVFAISRLNKPVVFPVSILYVFMVSCWVTVGSQLRASQFGSNCQLHPVLDWDPLPFASSVSFDGVVLLLTVIKIREDQIKDSAIGGQILRDNILYFVVVSVTNIVVLVINCLGLRFDNIKPVKIPYPTLMTTTMGTRVYLNLSLYNKRRHEISTLPNISAGDTMRFRSNDVPIPLNLMKSVTMIVQSTEVNKDWNGSSKVDLKLFLIASEDKYPPV</sequence>
<feature type="transmembrane region" description="Helical" evidence="1">
    <location>
        <begin position="132"/>
        <end position="155"/>
    </location>
</feature>
<gene>
    <name evidence="2" type="ORF">CVT25_004438</name>
</gene>
<proteinExistence type="predicted"/>
<reference evidence="2 3" key="1">
    <citation type="journal article" date="2018" name="Evol. Lett.">
        <title>Horizontal gene cluster transfer increased hallucinogenic mushroom diversity.</title>
        <authorList>
            <person name="Reynolds H.T."/>
            <person name="Vijayakumar V."/>
            <person name="Gluck-Thaler E."/>
            <person name="Korotkin H.B."/>
            <person name="Matheny P.B."/>
            <person name="Slot J.C."/>
        </authorList>
    </citation>
    <scope>NUCLEOTIDE SEQUENCE [LARGE SCALE GENOMIC DNA]</scope>
    <source>
        <strain evidence="2 3">2631</strain>
    </source>
</reference>
<dbReference type="InParanoid" id="A0A409XMJ7"/>
<accession>A0A409XMJ7</accession>
<dbReference type="EMBL" id="NHYD01001200">
    <property type="protein sequence ID" value="PPQ91964.1"/>
    <property type="molecule type" value="Genomic_DNA"/>
</dbReference>
<name>A0A409XMJ7_PSICY</name>
<comment type="caution">
    <text evidence="2">The sequence shown here is derived from an EMBL/GenBank/DDBJ whole genome shotgun (WGS) entry which is preliminary data.</text>
</comment>
<feature type="transmembrane region" description="Helical" evidence="1">
    <location>
        <begin position="93"/>
        <end position="111"/>
    </location>
</feature>
<feature type="transmembrane region" description="Helical" evidence="1">
    <location>
        <begin position="25"/>
        <end position="44"/>
    </location>
</feature>
<keyword evidence="1" id="KW-0472">Membrane</keyword>
<organism evidence="2 3">
    <name type="scientific">Psilocybe cyanescens</name>
    <dbReference type="NCBI Taxonomy" id="93625"/>
    <lineage>
        <taxon>Eukaryota</taxon>
        <taxon>Fungi</taxon>
        <taxon>Dikarya</taxon>
        <taxon>Basidiomycota</taxon>
        <taxon>Agaricomycotina</taxon>
        <taxon>Agaricomycetes</taxon>
        <taxon>Agaricomycetidae</taxon>
        <taxon>Agaricales</taxon>
        <taxon>Agaricineae</taxon>
        <taxon>Strophariaceae</taxon>
        <taxon>Psilocybe</taxon>
    </lineage>
</organism>
<evidence type="ECO:0000313" key="2">
    <source>
        <dbReference type="EMBL" id="PPQ91964.1"/>
    </source>
</evidence>
<dbReference type="AlphaFoldDB" id="A0A409XMJ7"/>